<evidence type="ECO:0000256" key="7">
    <source>
        <dbReference type="ARBA" id="ARBA00033210"/>
    </source>
</evidence>
<dbReference type="GO" id="GO:0005737">
    <property type="term" value="C:cytoplasm"/>
    <property type="evidence" value="ECO:0007669"/>
    <property type="project" value="TreeGrafter"/>
</dbReference>
<gene>
    <name evidence="10" type="ordered locus">RIEPE_0376</name>
</gene>
<dbReference type="InterPro" id="IPR029052">
    <property type="entry name" value="Metallo-depent_PP-like"/>
</dbReference>
<evidence type="ECO:0000256" key="5">
    <source>
        <dbReference type="ARBA" id="ARBA00031248"/>
    </source>
</evidence>
<feature type="domain" description="Calcineurin-like phosphoesterase" evidence="9">
    <location>
        <begin position="5"/>
        <end position="154"/>
    </location>
</feature>
<dbReference type="GO" id="GO:0110154">
    <property type="term" value="P:RNA decapping"/>
    <property type="evidence" value="ECO:0007669"/>
    <property type="project" value="TreeGrafter"/>
</dbReference>
<dbReference type="EMBL" id="CP001085">
    <property type="protein sequence ID" value="ADD79665.1"/>
    <property type="molecule type" value="Genomic_DNA"/>
</dbReference>
<dbReference type="NCBIfam" id="NF001204">
    <property type="entry name" value="PRK00166.1"/>
    <property type="match status" value="1"/>
</dbReference>
<evidence type="ECO:0000256" key="3">
    <source>
        <dbReference type="ARBA" id="ARBA00012506"/>
    </source>
</evidence>
<dbReference type="PANTHER" id="PTHR42850">
    <property type="entry name" value="METALLOPHOSPHOESTERASE"/>
    <property type="match status" value="1"/>
</dbReference>
<dbReference type="eggNOG" id="COG0639">
    <property type="taxonomic scope" value="Bacteria"/>
</dbReference>
<dbReference type="RefSeq" id="WP_013087652.1">
    <property type="nucleotide sequence ID" value="NC_014109.1"/>
</dbReference>
<dbReference type="STRING" id="515618.RIEPE_0376"/>
<dbReference type="HOGENOM" id="CLU_056184_2_0_6"/>
<comment type="catalytic activity">
    <reaction evidence="8">
        <text>P(1),P(4)-bis(5'-adenosyl) tetraphosphate + H2O = 2 ADP + 2 H(+)</text>
        <dbReference type="Rhea" id="RHEA:24252"/>
        <dbReference type="ChEBI" id="CHEBI:15377"/>
        <dbReference type="ChEBI" id="CHEBI:15378"/>
        <dbReference type="ChEBI" id="CHEBI:58141"/>
        <dbReference type="ChEBI" id="CHEBI:456216"/>
        <dbReference type="EC" id="3.6.1.41"/>
    </reaction>
</comment>
<accession>D4G8G4</accession>
<dbReference type="NCBIfam" id="TIGR00668">
    <property type="entry name" value="apaH"/>
    <property type="match status" value="1"/>
</dbReference>
<dbReference type="Gene3D" id="3.60.21.10">
    <property type="match status" value="1"/>
</dbReference>
<evidence type="ECO:0000256" key="2">
    <source>
        <dbReference type="ARBA" id="ARBA00005419"/>
    </source>
</evidence>
<keyword evidence="11" id="KW-1185">Reference proteome</keyword>
<proteinExistence type="inferred from homology"/>
<evidence type="ECO:0000313" key="11">
    <source>
        <dbReference type="Proteomes" id="UP000001700"/>
    </source>
</evidence>
<evidence type="ECO:0000256" key="6">
    <source>
        <dbReference type="ARBA" id="ARBA00032248"/>
    </source>
</evidence>
<dbReference type="GO" id="GO:0016791">
    <property type="term" value="F:phosphatase activity"/>
    <property type="evidence" value="ECO:0007669"/>
    <property type="project" value="TreeGrafter"/>
</dbReference>
<evidence type="ECO:0000259" key="9">
    <source>
        <dbReference type="Pfam" id="PF00149"/>
    </source>
</evidence>
<comment type="function">
    <text evidence="1">Hydrolyzes diadenosine 5',5'''-P1,P4-tetraphosphate to yield ADP.</text>
</comment>
<evidence type="ECO:0000313" key="10">
    <source>
        <dbReference type="EMBL" id="ADD79665.1"/>
    </source>
</evidence>
<dbReference type="PANTHER" id="PTHR42850:SF11">
    <property type="entry name" value="BIS(5'-NUCLEOSYL)-TETRAPHOSPHATASE [SYMMETRICAL]"/>
    <property type="match status" value="1"/>
</dbReference>
<sequence length="294" mass="35463">MANYFVGDIHGCYRELIKLLDKVNFKFGSDILWITGDMLLRGPESVKVLRYIKNLGNSSRIVLGNHEITTINLFYNFFKKKSIFCFKKEGEKNKDYYTDVQKIFLENDSEDLMDWLKNQSILQMDMKKKIIMIHAGVHPYWNLEETISYAKEIEFILQNKTDLLQNLVGFNHSYKWEKRKFKDLYERIKFNINVFTKMRYCYQDGSLNMSIKDDYQKIKNQDHIRPWFLFDRKISQKYSIIFGHWSSLDKRCVQKNKNLYPIDTGCCWGKKLTILRWEDRKHFDEPCRRRKTPS</sequence>
<organism evidence="10 11">
    <name type="scientific">Riesia pediculicola (strain USDA)</name>
    <dbReference type="NCBI Taxonomy" id="515618"/>
    <lineage>
        <taxon>Bacteria</taxon>
        <taxon>Pseudomonadati</taxon>
        <taxon>Pseudomonadota</taxon>
        <taxon>Gammaproteobacteria</taxon>
        <taxon>Enterobacterales</taxon>
        <taxon>Enterobacteriaceae</taxon>
        <taxon>Candidatus Riesia</taxon>
    </lineage>
</organism>
<dbReference type="SUPFAM" id="SSF56300">
    <property type="entry name" value="Metallo-dependent phosphatases"/>
    <property type="match status" value="1"/>
</dbReference>
<dbReference type="InterPro" id="IPR004843">
    <property type="entry name" value="Calcineurin-like_PHP"/>
</dbReference>
<keyword evidence="4 10" id="KW-0378">Hydrolase</keyword>
<dbReference type="EC" id="3.6.1.41" evidence="3"/>
<dbReference type="Proteomes" id="UP000001700">
    <property type="component" value="Chromosome"/>
</dbReference>
<protein>
    <recommendedName>
        <fullName evidence="3">bis(5'-nucleosyl)-tetraphosphatase (symmetrical)</fullName>
        <ecNumber evidence="3">3.6.1.41</ecNumber>
    </recommendedName>
    <alternativeName>
        <fullName evidence="6">Ap4A hydrolase</fullName>
    </alternativeName>
    <alternativeName>
        <fullName evidence="5">Diadenosine 5',5'''-P1,P4-tetraphosphate pyrophosphohydrolase</fullName>
    </alternativeName>
    <alternativeName>
        <fullName evidence="7">Diadenosine tetraphosphatase</fullName>
    </alternativeName>
</protein>
<dbReference type="InterPro" id="IPR050126">
    <property type="entry name" value="Ap4A_hydrolase"/>
</dbReference>
<dbReference type="GO" id="GO:0008803">
    <property type="term" value="F:bis(5'-nucleosyl)-tetraphosphatase (symmetrical) activity"/>
    <property type="evidence" value="ECO:0007669"/>
    <property type="project" value="UniProtKB-EC"/>
</dbReference>
<dbReference type="OrthoDB" id="9807890at2"/>
<dbReference type="AlphaFoldDB" id="D4G8G4"/>
<evidence type="ECO:0000256" key="4">
    <source>
        <dbReference type="ARBA" id="ARBA00022801"/>
    </source>
</evidence>
<comment type="similarity">
    <text evidence="2">Belongs to the Ap4A hydrolase family.</text>
</comment>
<dbReference type="KEGG" id="rip:RIEPE_0376"/>
<dbReference type="PIRSF" id="PIRSF000903">
    <property type="entry name" value="B5n-ttraPtase_sm"/>
    <property type="match status" value="1"/>
</dbReference>
<reference evidence="10" key="1">
    <citation type="submission" date="2008-05" db="EMBL/GenBank/DDBJ databases">
        <title>Genome sequence of Riesia pediculicola USDA.</title>
        <authorList>
            <person name="Kirkness E.F."/>
        </authorList>
    </citation>
    <scope>NUCLEOTIDE SEQUENCE [LARGE SCALE GENOMIC DNA]</scope>
    <source>
        <strain evidence="10">USDA</strain>
    </source>
</reference>
<name>D4G8G4_RIEPU</name>
<evidence type="ECO:0000256" key="1">
    <source>
        <dbReference type="ARBA" id="ARBA00003413"/>
    </source>
</evidence>
<dbReference type="Pfam" id="PF00149">
    <property type="entry name" value="Metallophos"/>
    <property type="match status" value="1"/>
</dbReference>
<evidence type="ECO:0000256" key="8">
    <source>
        <dbReference type="ARBA" id="ARBA00049417"/>
    </source>
</evidence>
<dbReference type="InterPro" id="IPR004617">
    <property type="entry name" value="ApaH"/>
</dbReference>